<dbReference type="GO" id="GO:0009893">
    <property type="term" value="P:positive regulation of metabolic process"/>
    <property type="evidence" value="ECO:0007669"/>
    <property type="project" value="UniProtKB-ARBA"/>
</dbReference>
<evidence type="ECO:0000256" key="3">
    <source>
        <dbReference type="ARBA" id="ARBA00022833"/>
    </source>
</evidence>
<accession>A0A5N5WWX0</accession>
<dbReference type="InterPro" id="IPR036864">
    <property type="entry name" value="Zn2-C6_fun-type_DNA-bd_sf"/>
</dbReference>
<dbReference type="PROSITE" id="PS00463">
    <property type="entry name" value="ZN2_CY6_FUNGAL_1"/>
    <property type="match status" value="1"/>
</dbReference>
<dbReference type="Pfam" id="PF00172">
    <property type="entry name" value="Zn_clus"/>
    <property type="match status" value="1"/>
</dbReference>
<feature type="domain" description="Zn(2)-C6 fungal-type" evidence="9">
    <location>
        <begin position="20"/>
        <end position="50"/>
    </location>
</feature>
<comment type="subcellular location">
    <subcellularLocation>
        <location evidence="1">Nucleus</location>
    </subcellularLocation>
</comment>
<dbReference type="Gene3D" id="4.10.240.10">
    <property type="entry name" value="Zn(2)-C6 fungal-type DNA-binding domain"/>
    <property type="match status" value="1"/>
</dbReference>
<evidence type="ECO:0000313" key="11">
    <source>
        <dbReference type="Proteomes" id="UP000326565"/>
    </source>
</evidence>
<dbReference type="EMBL" id="ML732234">
    <property type="protein sequence ID" value="KAB8073058.1"/>
    <property type="molecule type" value="Genomic_DNA"/>
</dbReference>
<dbReference type="InterPro" id="IPR051615">
    <property type="entry name" value="Transcr_Regulatory_Elem"/>
</dbReference>
<dbReference type="SMART" id="SM00066">
    <property type="entry name" value="GAL4"/>
    <property type="match status" value="1"/>
</dbReference>
<dbReference type="SUPFAM" id="SSF57701">
    <property type="entry name" value="Zn2/Cys6 DNA-binding domain"/>
    <property type="match status" value="1"/>
</dbReference>
<evidence type="ECO:0000256" key="1">
    <source>
        <dbReference type="ARBA" id="ARBA00004123"/>
    </source>
</evidence>
<keyword evidence="2" id="KW-0479">Metal-binding</keyword>
<keyword evidence="11" id="KW-1185">Reference proteome</keyword>
<dbReference type="InterPro" id="IPR007219">
    <property type="entry name" value="XnlR_reg_dom"/>
</dbReference>
<feature type="compositionally biased region" description="Low complexity" evidence="8">
    <location>
        <begin position="152"/>
        <end position="171"/>
    </location>
</feature>
<keyword evidence="5" id="KW-0238">DNA-binding</keyword>
<dbReference type="InterPro" id="IPR001138">
    <property type="entry name" value="Zn2Cys6_DnaBD"/>
</dbReference>
<dbReference type="GO" id="GO:0005634">
    <property type="term" value="C:nucleus"/>
    <property type="evidence" value="ECO:0007669"/>
    <property type="project" value="UniProtKB-SubCell"/>
</dbReference>
<keyword evidence="3" id="KW-0862">Zinc</keyword>
<evidence type="ECO:0000256" key="8">
    <source>
        <dbReference type="SAM" id="MobiDB-lite"/>
    </source>
</evidence>
<dbReference type="PROSITE" id="PS50048">
    <property type="entry name" value="ZN2_CY6_FUNGAL_2"/>
    <property type="match status" value="1"/>
</dbReference>
<evidence type="ECO:0000313" key="10">
    <source>
        <dbReference type="EMBL" id="KAB8073058.1"/>
    </source>
</evidence>
<dbReference type="PANTHER" id="PTHR31313">
    <property type="entry name" value="TY1 ENHANCER ACTIVATOR"/>
    <property type="match status" value="1"/>
</dbReference>
<name>A0A5N5WWX0_9EURO</name>
<dbReference type="OrthoDB" id="2154091at2759"/>
<evidence type="ECO:0000256" key="7">
    <source>
        <dbReference type="ARBA" id="ARBA00023242"/>
    </source>
</evidence>
<evidence type="ECO:0000256" key="4">
    <source>
        <dbReference type="ARBA" id="ARBA00023015"/>
    </source>
</evidence>
<evidence type="ECO:0000256" key="5">
    <source>
        <dbReference type="ARBA" id="ARBA00023125"/>
    </source>
</evidence>
<dbReference type="GO" id="GO:0006351">
    <property type="term" value="P:DNA-templated transcription"/>
    <property type="evidence" value="ECO:0007669"/>
    <property type="project" value="InterPro"/>
</dbReference>
<dbReference type="GO" id="GO:0003677">
    <property type="term" value="F:DNA binding"/>
    <property type="evidence" value="ECO:0007669"/>
    <property type="project" value="UniProtKB-KW"/>
</dbReference>
<organism evidence="10 11">
    <name type="scientific">Aspergillus leporis</name>
    <dbReference type="NCBI Taxonomy" id="41062"/>
    <lineage>
        <taxon>Eukaryota</taxon>
        <taxon>Fungi</taxon>
        <taxon>Dikarya</taxon>
        <taxon>Ascomycota</taxon>
        <taxon>Pezizomycotina</taxon>
        <taxon>Eurotiomycetes</taxon>
        <taxon>Eurotiomycetidae</taxon>
        <taxon>Eurotiales</taxon>
        <taxon>Aspergillaceae</taxon>
        <taxon>Aspergillus</taxon>
        <taxon>Aspergillus subgen. Circumdati</taxon>
    </lineage>
</organism>
<dbReference type="CDD" id="cd12148">
    <property type="entry name" value="fungal_TF_MHR"/>
    <property type="match status" value="1"/>
</dbReference>
<gene>
    <name evidence="10" type="ORF">BDV29DRAFT_142060</name>
</gene>
<dbReference type="SMART" id="SM00906">
    <property type="entry name" value="Fungal_trans"/>
    <property type="match status" value="1"/>
</dbReference>
<sequence length="668" mass="75775">MSSDTRRNASKQRGKYTTRACEECRRRRAKCDGKKPSCSRCLQWQISCQYSVAEDGRRPASKTYVLLLRQRIESLERLLERHGIDARESPATEQHLLKRTLGINNKKRHEDAASGLDDLVENFRGRLALDESLNFDQDGEMRYFGPTSGRLQFQTSSSSENSLNGTSSSFSPPDQEFNSIGYLDPIDPVTVGIEVPKDVQDHLINLYFKWEQPWFAVVDEQLFRESMNSGGRYWTPLLHNCILALGSRYSDRIDIRLDPDDPNTAGKVFLEEAKTQLHREMERPSLTTIQALGIIGMVYVAMGADAASWLHHGMANRLSLDMGLNLDPAGFEETNAMTQREIHLRRQIYWALYCHDKLSSSYTGRICSMLDSQGAVKMPDDDEIPYIETNPGRRAFTALQRATISICKIQEKITLSLWAPKPLLRDDQRPAFLKSCLLDLRSWFYDLPTELRIDRANEVPHAYTLHMVYHTARILLAKPFIMRDGPPSKSKGETAELAHSICRESARAICLVAQKYRHTFGGYHLSPITATHCTLSAALVLLDETENLNAPSHKNKLALCLTVLDELSKSWHPAGHIGRNLRKLCRTAFFAESVSSESSSYSFQSNPSAPLDLGVELPNVFDEMESNPSVNPDNALANQLEFFVPMETLPVDYGFFDILNQINWDRMW</sequence>
<dbReference type="CDD" id="cd00067">
    <property type="entry name" value="GAL4"/>
    <property type="match status" value="1"/>
</dbReference>
<evidence type="ECO:0000256" key="6">
    <source>
        <dbReference type="ARBA" id="ARBA00023163"/>
    </source>
</evidence>
<dbReference type="PANTHER" id="PTHR31313:SF83">
    <property type="entry name" value="ZN(II)2CYS6 TRANSCRIPTION FACTOR (EUROFUNG)"/>
    <property type="match status" value="1"/>
</dbReference>
<dbReference type="Proteomes" id="UP000326565">
    <property type="component" value="Unassembled WGS sequence"/>
</dbReference>
<dbReference type="AlphaFoldDB" id="A0A5N5WWX0"/>
<keyword evidence="4" id="KW-0805">Transcription regulation</keyword>
<feature type="region of interest" description="Disordered" evidence="8">
    <location>
        <begin position="152"/>
        <end position="174"/>
    </location>
</feature>
<dbReference type="GO" id="GO:0000981">
    <property type="term" value="F:DNA-binding transcription factor activity, RNA polymerase II-specific"/>
    <property type="evidence" value="ECO:0007669"/>
    <property type="project" value="InterPro"/>
</dbReference>
<dbReference type="GO" id="GO:0008270">
    <property type="term" value="F:zinc ion binding"/>
    <property type="evidence" value="ECO:0007669"/>
    <property type="project" value="InterPro"/>
</dbReference>
<evidence type="ECO:0000259" key="9">
    <source>
        <dbReference type="PROSITE" id="PS50048"/>
    </source>
</evidence>
<proteinExistence type="predicted"/>
<dbReference type="Pfam" id="PF04082">
    <property type="entry name" value="Fungal_trans"/>
    <property type="match status" value="1"/>
</dbReference>
<reference evidence="10 11" key="1">
    <citation type="submission" date="2019-04" db="EMBL/GenBank/DDBJ databases">
        <title>Friends and foes A comparative genomics study of 23 Aspergillus species from section Flavi.</title>
        <authorList>
            <consortium name="DOE Joint Genome Institute"/>
            <person name="Kjaerbolling I."/>
            <person name="Vesth T."/>
            <person name="Frisvad J.C."/>
            <person name="Nybo J.L."/>
            <person name="Theobald S."/>
            <person name="Kildgaard S."/>
            <person name="Isbrandt T."/>
            <person name="Kuo A."/>
            <person name="Sato A."/>
            <person name="Lyhne E.K."/>
            <person name="Kogle M.E."/>
            <person name="Wiebenga A."/>
            <person name="Kun R.S."/>
            <person name="Lubbers R.J."/>
            <person name="Makela M.R."/>
            <person name="Barry K."/>
            <person name="Chovatia M."/>
            <person name="Clum A."/>
            <person name="Daum C."/>
            <person name="Haridas S."/>
            <person name="He G."/>
            <person name="LaButti K."/>
            <person name="Lipzen A."/>
            <person name="Mondo S."/>
            <person name="Riley R."/>
            <person name="Salamov A."/>
            <person name="Simmons B.A."/>
            <person name="Magnuson J.K."/>
            <person name="Henrissat B."/>
            <person name="Mortensen U.H."/>
            <person name="Larsen T.O."/>
            <person name="Devries R.P."/>
            <person name="Grigoriev I.V."/>
            <person name="Machida M."/>
            <person name="Baker S.E."/>
            <person name="Andersen M.R."/>
        </authorList>
    </citation>
    <scope>NUCLEOTIDE SEQUENCE [LARGE SCALE GENOMIC DNA]</scope>
    <source>
        <strain evidence="10 11">CBS 151.66</strain>
    </source>
</reference>
<keyword evidence="6" id="KW-0804">Transcription</keyword>
<keyword evidence="7" id="KW-0539">Nucleus</keyword>
<protein>
    <submittedName>
        <fullName evidence="10">Fungal-specific transcription factor domain-containing protein</fullName>
    </submittedName>
</protein>
<evidence type="ECO:0000256" key="2">
    <source>
        <dbReference type="ARBA" id="ARBA00022723"/>
    </source>
</evidence>